<dbReference type="InterPro" id="IPR013830">
    <property type="entry name" value="SGNH_hydro"/>
</dbReference>
<name>A0A6G1GXZ0_9PEZI</name>
<dbReference type="PANTHER" id="PTHR30383">
    <property type="entry name" value="THIOESTERASE 1/PROTEASE 1/LYSOPHOSPHOLIPASE L1"/>
    <property type="match status" value="1"/>
</dbReference>
<dbReference type="GO" id="GO:0004622">
    <property type="term" value="F:phosphatidylcholine lysophospholipase activity"/>
    <property type="evidence" value="ECO:0007669"/>
    <property type="project" value="TreeGrafter"/>
</dbReference>
<dbReference type="AlphaFoldDB" id="A0A6G1GXZ0"/>
<reference evidence="2" key="1">
    <citation type="journal article" date="2020" name="Stud. Mycol.">
        <title>101 Dothideomycetes genomes: a test case for predicting lifestyles and emergence of pathogens.</title>
        <authorList>
            <person name="Haridas S."/>
            <person name="Albert R."/>
            <person name="Binder M."/>
            <person name="Bloem J."/>
            <person name="Labutti K."/>
            <person name="Salamov A."/>
            <person name="Andreopoulos B."/>
            <person name="Baker S."/>
            <person name="Barry K."/>
            <person name="Bills G."/>
            <person name="Bluhm B."/>
            <person name="Cannon C."/>
            <person name="Castanera R."/>
            <person name="Culley D."/>
            <person name="Daum C."/>
            <person name="Ezra D."/>
            <person name="Gonzalez J."/>
            <person name="Henrissat B."/>
            <person name="Kuo A."/>
            <person name="Liang C."/>
            <person name="Lipzen A."/>
            <person name="Lutzoni F."/>
            <person name="Magnuson J."/>
            <person name="Mondo S."/>
            <person name="Nolan M."/>
            <person name="Ohm R."/>
            <person name="Pangilinan J."/>
            <person name="Park H.-J."/>
            <person name="Ramirez L."/>
            <person name="Alfaro M."/>
            <person name="Sun H."/>
            <person name="Tritt A."/>
            <person name="Yoshinaga Y."/>
            <person name="Zwiers L.-H."/>
            <person name="Turgeon B."/>
            <person name="Goodwin S."/>
            <person name="Spatafora J."/>
            <person name="Crous P."/>
            <person name="Grigoriev I."/>
        </authorList>
    </citation>
    <scope>NUCLEOTIDE SEQUENCE</scope>
    <source>
        <strain evidence="2">CBS 113979</strain>
    </source>
</reference>
<accession>A0A6G1GXZ0</accession>
<dbReference type="SUPFAM" id="SSF52266">
    <property type="entry name" value="SGNH hydrolase"/>
    <property type="match status" value="1"/>
</dbReference>
<dbReference type="OrthoDB" id="3915838at2759"/>
<dbReference type="Proteomes" id="UP000800041">
    <property type="component" value="Unassembled WGS sequence"/>
</dbReference>
<proteinExistence type="predicted"/>
<evidence type="ECO:0000259" key="1">
    <source>
        <dbReference type="Pfam" id="PF13472"/>
    </source>
</evidence>
<dbReference type="Pfam" id="PF13472">
    <property type="entry name" value="Lipase_GDSL_2"/>
    <property type="match status" value="1"/>
</dbReference>
<dbReference type="PANTHER" id="PTHR30383:SF31">
    <property type="entry name" value="SGNH HYDROLASE-TYPE ESTERASE DOMAIN-CONTAINING PROTEIN-RELATED"/>
    <property type="match status" value="1"/>
</dbReference>
<feature type="domain" description="SGNH hydrolase-type esterase" evidence="1">
    <location>
        <begin position="6"/>
        <end position="186"/>
    </location>
</feature>
<sequence length="208" mass="22545">DLRIMALGDSITWGALSTTGNGWRGPLQKLLLQNGGTAGTTVDFIGSLTHGNMADSDTEGHSGAFLADILPHVHPAIEARPNIVTIHAGTNDMDKNRDVWTAIKRLEAIVRAVATGAPDATIFLARIIPANDKAMQPRSDVYNNQITTLSKTLSREGLKIFLVDMSDLLTWHDLSDRKHPNDRGYAKMAQKWNGAIVEASRQGLLTAP</sequence>
<gene>
    <name evidence="2" type="ORF">K402DRAFT_298455</name>
</gene>
<organism evidence="2 3">
    <name type="scientific">Aulographum hederae CBS 113979</name>
    <dbReference type="NCBI Taxonomy" id="1176131"/>
    <lineage>
        <taxon>Eukaryota</taxon>
        <taxon>Fungi</taxon>
        <taxon>Dikarya</taxon>
        <taxon>Ascomycota</taxon>
        <taxon>Pezizomycotina</taxon>
        <taxon>Dothideomycetes</taxon>
        <taxon>Pleosporomycetidae</taxon>
        <taxon>Aulographales</taxon>
        <taxon>Aulographaceae</taxon>
    </lineage>
</organism>
<protein>
    <submittedName>
        <fullName evidence="2">Carbohydrate esterase family 3 protein</fullName>
    </submittedName>
</protein>
<dbReference type="EMBL" id="ML977161">
    <property type="protein sequence ID" value="KAF1985598.1"/>
    <property type="molecule type" value="Genomic_DNA"/>
</dbReference>
<dbReference type="CDD" id="cd01833">
    <property type="entry name" value="XynB_like"/>
    <property type="match status" value="1"/>
</dbReference>
<dbReference type="Gene3D" id="3.40.50.1110">
    <property type="entry name" value="SGNH hydrolase"/>
    <property type="match status" value="1"/>
</dbReference>
<feature type="non-terminal residue" evidence="2">
    <location>
        <position position="1"/>
    </location>
</feature>
<evidence type="ECO:0000313" key="3">
    <source>
        <dbReference type="Proteomes" id="UP000800041"/>
    </source>
</evidence>
<dbReference type="InterPro" id="IPR036514">
    <property type="entry name" value="SGNH_hydro_sf"/>
</dbReference>
<evidence type="ECO:0000313" key="2">
    <source>
        <dbReference type="EMBL" id="KAF1985598.1"/>
    </source>
</evidence>
<keyword evidence="3" id="KW-1185">Reference proteome</keyword>
<dbReference type="InterPro" id="IPR051532">
    <property type="entry name" value="Ester_Hydrolysis_Enzymes"/>
</dbReference>
<feature type="non-terminal residue" evidence="2">
    <location>
        <position position="208"/>
    </location>
</feature>